<dbReference type="InterPro" id="IPR030678">
    <property type="entry name" value="Peptide/Ni-bd"/>
</dbReference>
<gene>
    <name evidence="4" type="ORF">D5S18_15470</name>
</gene>
<dbReference type="GO" id="GO:0015833">
    <property type="term" value="P:peptide transport"/>
    <property type="evidence" value="ECO:0007669"/>
    <property type="project" value="TreeGrafter"/>
</dbReference>
<evidence type="ECO:0000313" key="4">
    <source>
        <dbReference type="EMBL" id="RJO74835.1"/>
    </source>
</evidence>
<keyword evidence="1 2" id="KW-0732">Signal</keyword>
<dbReference type="OrthoDB" id="9796817at2"/>
<dbReference type="GO" id="GO:1904680">
    <property type="term" value="F:peptide transmembrane transporter activity"/>
    <property type="evidence" value="ECO:0007669"/>
    <property type="project" value="TreeGrafter"/>
</dbReference>
<evidence type="ECO:0000256" key="1">
    <source>
        <dbReference type="ARBA" id="ARBA00022729"/>
    </source>
</evidence>
<dbReference type="PANTHER" id="PTHR30290">
    <property type="entry name" value="PERIPLASMIC BINDING COMPONENT OF ABC TRANSPORTER"/>
    <property type="match status" value="1"/>
</dbReference>
<feature type="chain" id="PRO_5039148179" evidence="2">
    <location>
        <begin position="20"/>
        <end position="543"/>
    </location>
</feature>
<dbReference type="InterPro" id="IPR039424">
    <property type="entry name" value="SBP_5"/>
</dbReference>
<evidence type="ECO:0000313" key="5">
    <source>
        <dbReference type="Proteomes" id="UP000266677"/>
    </source>
</evidence>
<sequence length="543" mass="58856">MLRYVFRLAAGLSVLVVLAGCSTPEQIAQTIPHIDDYGTPVGARTVQQGGDLVMALSNEPDRLDPTTSSSLYTRYVMNTICEKLYDVDLEGRVVPQLATALPDFSGDGLTATIPVRTGVHFADGTAFDATAVQTSLQRHYTAKNSQRTGEMGAVAGIEAADPTHVVIRFKQPFAPITAALADRAGMIMSPAVLTKDGDNFGDHPVCVGPFKFAERQPGVSITVIRDPQYYDAQHVYLDSITYRITADPTTRAAHIRSGEVQVADQISPADVDTIATESDLHLLQSGSLGFQGITINMGNADGVGKPVKPLETALAKDPRVRLALSLSVDRKQLVDDVFHNWFEPACSPIAPQSPFATRNTSQCPQFDPERAKALLTEAGVALPYPITLHVMNNSDQLHYAQALQASVAQGGFEVKIVPVDYTTLLEMQKRGNFEALMLGWSGRLDPDGNITRFFATGSNGNYGGFSSQTLDDLLAWAARSGNVGQRAALYEQAVQALRRDNPYIYTYRLRNLTVHSTRVTGIEVFPDGAVRLGRAAFVADRKN</sequence>
<feature type="signal peptide" evidence="2">
    <location>
        <begin position="1"/>
        <end position="19"/>
    </location>
</feature>
<dbReference type="GO" id="GO:0043190">
    <property type="term" value="C:ATP-binding cassette (ABC) transporter complex"/>
    <property type="evidence" value="ECO:0007669"/>
    <property type="project" value="InterPro"/>
</dbReference>
<protein>
    <submittedName>
        <fullName evidence="4">ABC transporter substrate-binding protein</fullName>
    </submittedName>
</protein>
<dbReference type="PIRSF" id="PIRSF002741">
    <property type="entry name" value="MppA"/>
    <property type="match status" value="1"/>
</dbReference>
<dbReference type="Pfam" id="PF00496">
    <property type="entry name" value="SBP_bac_5"/>
    <property type="match status" value="1"/>
</dbReference>
<keyword evidence="5" id="KW-1185">Reference proteome</keyword>
<organism evidence="4 5">
    <name type="scientific">Nocardia panacis</name>
    <dbReference type="NCBI Taxonomy" id="2340916"/>
    <lineage>
        <taxon>Bacteria</taxon>
        <taxon>Bacillati</taxon>
        <taxon>Actinomycetota</taxon>
        <taxon>Actinomycetes</taxon>
        <taxon>Mycobacteriales</taxon>
        <taxon>Nocardiaceae</taxon>
        <taxon>Nocardia</taxon>
    </lineage>
</organism>
<dbReference type="PANTHER" id="PTHR30290:SF38">
    <property type="entry name" value="D,D-DIPEPTIDE-BINDING PERIPLASMIC PROTEIN DDPA-RELATED"/>
    <property type="match status" value="1"/>
</dbReference>
<accession>A0A3A4KA14</accession>
<dbReference type="Gene3D" id="3.90.76.10">
    <property type="entry name" value="Dipeptide-binding Protein, Domain 1"/>
    <property type="match status" value="1"/>
</dbReference>
<dbReference type="Gene3D" id="3.40.190.10">
    <property type="entry name" value="Periplasmic binding protein-like II"/>
    <property type="match status" value="1"/>
</dbReference>
<dbReference type="SUPFAM" id="SSF53850">
    <property type="entry name" value="Periplasmic binding protein-like II"/>
    <property type="match status" value="1"/>
</dbReference>
<evidence type="ECO:0000259" key="3">
    <source>
        <dbReference type="Pfam" id="PF00496"/>
    </source>
</evidence>
<dbReference type="AlphaFoldDB" id="A0A3A4KA14"/>
<name>A0A3A4KA14_9NOCA</name>
<dbReference type="Gene3D" id="3.10.105.10">
    <property type="entry name" value="Dipeptide-binding Protein, Domain 3"/>
    <property type="match status" value="1"/>
</dbReference>
<dbReference type="GO" id="GO:0042597">
    <property type="term" value="C:periplasmic space"/>
    <property type="evidence" value="ECO:0007669"/>
    <property type="project" value="UniProtKB-ARBA"/>
</dbReference>
<reference evidence="4 5" key="1">
    <citation type="submission" date="2018-09" db="EMBL/GenBank/DDBJ databases">
        <title>YIM PH21274 draft genome.</title>
        <authorList>
            <person name="Miao C."/>
        </authorList>
    </citation>
    <scope>NUCLEOTIDE SEQUENCE [LARGE SCALE GENOMIC DNA]</scope>
    <source>
        <strain evidence="4 5">YIM PH 21724</strain>
    </source>
</reference>
<proteinExistence type="predicted"/>
<dbReference type="Proteomes" id="UP000266677">
    <property type="component" value="Unassembled WGS sequence"/>
</dbReference>
<dbReference type="PROSITE" id="PS51257">
    <property type="entry name" value="PROKAR_LIPOPROTEIN"/>
    <property type="match status" value="1"/>
</dbReference>
<dbReference type="InterPro" id="IPR000914">
    <property type="entry name" value="SBP_5_dom"/>
</dbReference>
<dbReference type="EMBL" id="QZFU01000019">
    <property type="protein sequence ID" value="RJO74835.1"/>
    <property type="molecule type" value="Genomic_DNA"/>
</dbReference>
<comment type="caution">
    <text evidence="4">The sequence shown here is derived from an EMBL/GenBank/DDBJ whole genome shotgun (WGS) entry which is preliminary data.</text>
</comment>
<evidence type="ECO:0000256" key="2">
    <source>
        <dbReference type="SAM" id="SignalP"/>
    </source>
</evidence>
<feature type="domain" description="Solute-binding protein family 5" evidence="3">
    <location>
        <begin position="93"/>
        <end position="459"/>
    </location>
</feature>